<comment type="catalytic activity">
    <reaction evidence="4">
        <text>N(6)-carboxybiotinyl-L-lysyl-[protein] + acetyl-CoA = N(6)-biotinyl-L-lysyl-[protein] + malonyl-CoA</text>
        <dbReference type="Rhea" id="RHEA:54728"/>
        <dbReference type="Rhea" id="RHEA-COMP:10505"/>
        <dbReference type="Rhea" id="RHEA-COMP:10506"/>
        <dbReference type="ChEBI" id="CHEBI:57288"/>
        <dbReference type="ChEBI" id="CHEBI:57384"/>
        <dbReference type="ChEBI" id="CHEBI:83144"/>
        <dbReference type="ChEBI" id="CHEBI:83145"/>
        <dbReference type="EC" id="2.1.3.15"/>
    </reaction>
</comment>
<keyword evidence="4" id="KW-0862">Zinc</keyword>
<keyword evidence="3 4" id="KW-0443">Lipid metabolism</keyword>
<comment type="subcellular location">
    <subcellularLocation>
        <location evidence="4">Cytoplasm</location>
    </subcellularLocation>
</comment>
<evidence type="ECO:0000313" key="7">
    <source>
        <dbReference type="Proteomes" id="UP000195305"/>
    </source>
</evidence>
<keyword evidence="4" id="KW-0863">Zinc-finger</keyword>
<feature type="zinc finger region" description="C4-type" evidence="4">
    <location>
        <begin position="38"/>
        <end position="60"/>
    </location>
</feature>
<dbReference type="InterPro" id="IPR034733">
    <property type="entry name" value="AcCoA_carboxyl_beta"/>
</dbReference>
<keyword evidence="4" id="KW-0067">ATP-binding</keyword>
<comment type="function">
    <text evidence="4">Component of the acetyl coenzyme A carboxylase (ACC) complex. Biotin carboxylase (BC) catalyzes the carboxylation of biotin on its carrier protein (BCCP) and then the CO(2) group is transferred by the transcarboxylase to acetyl-CoA to form malonyl-CoA.</text>
</comment>
<dbReference type="EC" id="2.1.3.15" evidence="4"/>
<feature type="domain" description="CoA carboxyltransferase N-terminal" evidence="5">
    <location>
        <begin position="34"/>
        <end position="289"/>
    </location>
</feature>
<dbReference type="InterPro" id="IPR000438">
    <property type="entry name" value="Acetyl_CoA_COase_Trfase_b_su"/>
</dbReference>
<dbReference type="GO" id="GO:0006633">
    <property type="term" value="P:fatty acid biosynthetic process"/>
    <property type="evidence" value="ECO:0007669"/>
    <property type="project" value="UniProtKB-KW"/>
</dbReference>
<evidence type="ECO:0000256" key="3">
    <source>
        <dbReference type="ARBA" id="ARBA00023098"/>
    </source>
</evidence>
<keyword evidence="4" id="KW-0963">Cytoplasm</keyword>
<comment type="cofactor">
    <cofactor evidence="4">
        <name>Zn(2+)</name>
        <dbReference type="ChEBI" id="CHEBI:29105"/>
    </cofactor>
    <text evidence="4">Binds 1 zinc ion per subunit.</text>
</comment>
<dbReference type="EMBL" id="NFLJ01000017">
    <property type="protein sequence ID" value="OUQ34385.1"/>
    <property type="molecule type" value="Genomic_DNA"/>
</dbReference>
<organism evidence="6 7">
    <name type="scientific">Massilimicrobiota timonensis</name>
    <dbReference type="NCBI Taxonomy" id="1776392"/>
    <lineage>
        <taxon>Bacteria</taxon>
        <taxon>Bacillati</taxon>
        <taxon>Bacillota</taxon>
        <taxon>Erysipelotrichia</taxon>
        <taxon>Erysipelotrichales</taxon>
        <taxon>Erysipelotrichaceae</taxon>
        <taxon>Massilimicrobiota</taxon>
    </lineage>
</organism>
<dbReference type="OrthoDB" id="9803706at2"/>
<dbReference type="GO" id="GO:0009317">
    <property type="term" value="C:acetyl-CoA carboxylase complex"/>
    <property type="evidence" value="ECO:0007669"/>
    <property type="project" value="InterPro"/>
</dbReference>
<sequence>MDQLFKKRNEELKEFSSWLKRHKVKEKKEIPENIFKQCDHCHESIPYFSLIENDYVCPKCGYHMKISARQRIRDLIDDGSWREYFEKDHTENIENFPGYDAKLKKAQMSTGMNEAVICGIGKINQNRLVLCVMDSRFMMGSMGKVVGEKICKAVELATRKKLPLVISCTSGGARMQEGIDSLMQMAKISAALKRFSNQGGLYIALLTHPTTGGVSASFAMLGDIIIAEPQAMIGFAGKRVIQDTIKQELPEGFQTAEFLLEKGFIDMIVQRHDLKNVISDLLKLHGGKL</sequence>
<keyword evidence="2 4" id="KW-0808">Transferase</keyword>
<dbReference type="GO" id="GO:0008270">
    <property type="term" value="F:zinc ion binding"/>
    <property type="evidence" value="ECO:0007669"/>
    <property type="project" value="UniProtKB-UniRule"/>
</dbReference>
<dbReference type="InterPro" id="IPR029045">
    <property type="entry name" value="ClpP/crotonase-like_dom_sf"/>
</dbReference>
<dbReference type="InterPro" id="IPR011762">
    <property type="entry name" value="COA_CT_N"/>
</dbReference>
<dbReference type="HAMAP" id="MF_01395">
    <property type="entry name" value="AcetylCoA_CT_beta"/>
    <property type="match status" value="1"/>
</dbReference>
<dbReference type="UniPathway" id="UPA00655">
    <property type="reaction ID" value="UER00711"/>
</dbReference>
<gene>
    <name evidence="4" type="primary">accD</name>
    <name evidence="6" type="ORF">B5E75_07030</name>
</gene>
<accession>A0A1Y4SWV9</accession>
<evidence type="ECO:0000313" key="6">
    <source>
        <dbReference type="EMBL" id="OUQ34385.1"/>
    </source>
</evidence>
<evidence type="ECO:0000256" key="2">
    <source>
        <dbReference type="ARBA" id="ARBA00022679"/>
    </source>
</evidence>
<comment type="pathway">
    <text evidence="4">Lipid metabolism; malonyl-CoA biosynthesis; malonyl-CoA from acetyl-CoA: step 1/1.</text>
</comment>
<dbReference type="GO" id="GO:0003989">
    <property type="term" value="F:acetyl-CoA carboxylase activity"/>
    <property type="evidence" value="ECO:0007669"/>
    <property type="project" value="InterPro"/>
</dbReference>
<keyword evidence="4" id="KW-0275">Fatty acid biosynthesis</keyword>
<protein>
    <recommendedName>
        <fullName evidence="4">Acetyl-coenzyme A carboxylase carboxyl transferase subunit beta</fullName>
        <shortName evidence="4">ACCase subunit beta</shortName>
        <shortName evidence="4">Acetyl-CoA carboxylase carboxyltransferase subunit beta</shortName>
        <ecNumber evidence="4">2.1.3.15</ecNumber>
    </recommendedName>
</protein>
<reference evidence="6 7" key="1">
    <citation type="journal article" date="2018" name="BMC Genomics">
        <title>Whole genome sequencing and function prediction of 133 gut anaerobes isolated from chicken caecum in pure cultures.</title>
        <authorList>
            <person name="Medvecky M."/>
            <person name="Cejkova D."/>
            <person name="Polansky O."/>
            <person name="Karasova D."/>
            <person name="Kubasova T."/>
            <person name="Cizek A."/>
            <person name="Rychlik I."/>
        </authorList>
    </citation>
    <scope>NUCLEOTIDE SEQUENCE [LARGE SCALE GENOMIC DNA]</scope>
    <source>
        <strain evidence="6 7">An13</strain>
    </source>
</reference>
<comment type="subunit">
    <text evidence="4">Acetyl-CoA carboxylase is a heterohexamer composed of biotin carboxyl carrier protein (AccB), biotin carboxylase (AccC) and two subunits each of ACCase subunit alpha (AccA) and ACCase subunit beta (AccD).</text>
</comment>
<feature type="binding site" evidence="4">
    <location>
        <position position="60"/>
    </location>
    <ligand>
        <name>Zn(2+)</name>
        <dbReference type="ChEBI" id="CHEBI:29105"/>
    </ligand>
</feature>
<dbReference type="PRINTS" id="PR01070">
    <property type="entry name" value="ACCCTRFRASEB"/>
</dbReference>
<dbReference type="Proteomes" id="UP000195305">
    <property type="component" value="Unassembled WGS sequence"/>
</dbReference>
<dbReference type="AlphaFoldDB" id="A0A1Y4SWV9"/>
<name>A0A1Y4SWV9_9FIRM</name>
<keyword evidence="4" id="KW-0547">Nucleotide-binding</keyword>
<dbReference type="GO" id="GO:2001295">
    <property type="term" value="P:malonyl-CoA biosynthetic process"/>
    <property type="evidence" value="ECO:0007669"/>
    <property type="project" value="UniProtKB-UniRule"/>
</dbReference>
<feature type="binding site" evidence="4">
    <location>
        <position position="57"/>
    </location>
    <ligand>
        <name>Zn(2+)</name>
        <dbReference type="ChEBI" id="CHEBI:29105"/>
    </ligand>
</feature>
<proteinExistence type="inferred from homology"/>
<feature type="binding site" evidence="4">
    <location>
        <position position="41"/>
    </location>
    <ligand>
        <name>Zn(2+)</name>
        <dbReference type="ChEBI" id="CHEBI:29105"/>
    </ligand>
</feature>
<dbReference type="Gene3D" id="3.90.226.10">
    <property type="entry name" value="2-enoyl-CoA Hydratase, Chain A, domain 1"/>
    <property type="match status" value="1"/>
</dbReference>
<dbReference type="PANTHER" id="PTHR42995:SF5">
    <property type="entry name" value="ACETYL-COENZYME A CARBOXYLASE CARBOXYL TRANSFERASE SUBUNIT BETA, CHLOROPLASTIC"/>
    <property type="match status" value="1"/>
</dbReference>
<keyword evidence="7" id="KW-1185">Reference proteome</keyword>
<keyword evidence="1 4" id="KW-0444">Lipid biosynthesis</keyword>
<dbReference type="PROSITE" id="PS50980">
    <property type="entry name" value="COA_CT_NTER"/>
    <property type="match status" value="1"/>
</dbReference>
<keyword evidence="4" id="KW-0276">Fatty acid metabolism</keyword>
<dbReference type="SUPFAM" id="SSF52096">
    <property type="entry name" value="ClpP/crotonase"/>
    <property type="match status" value="1"/>
</dbReference>
<comment type="caution">
    <text evidence="6">The sequence shown here is derived from an EMBL/GenBank/DDBJ whole genome shotgun (WGS) entry which is preliminary data.</text>
</comment>
<dbReference type="GO" id="GO:0005524">
    <property type="term" value="F:ATP binding"/>
    <property type="evidence" value="ECO:0007669"/>
    <property type="project" value="UniProtKB-KW"/>
</dbReference>
<comment type="similarity">
    <text evidence="4">Belongs to the AccD/PCCB family.</text>
</comment>
<dbReference type="Pfam" id="PF01039">
    <property type="entry name" value="Carboxyl_trans"/>
    <property type="match status" value="1"/>
</dbReference>
<evidence type="ECO:0000256" key="4">
    <source>
        <dbReference type="HAMAP-Rule" id="MF_01395"/>
    </source>
</evidence>
<dbReference type="RefSeq" id="WP_087358053.1">
    <property type="nucleotide sequence ID" value="NZ_AP031415.1"/>
</dbReference>
<evidence type="ECO:0000256" key="1">
    <source>
        <dbReference type="ARBA" id="ARBA00022516"/>
    </source>
</evidence>
<feature type="binding site" evidence="4">
    <location>
        <position position="38"/>
    </location>
    <ligand>
        <name>Zn(2+)</name>
        <dbReference type="ChEBI" id="CHEBI:29105"/>
    </ligand>
</feature>
<dbReference type="NCBIfam" id="TIGR00515">
    <property type="entry name" value="accD"/>
    <property type="match status" value="1"/>
</dbReference>
<dbReference type="PANTHER" id="PTHR42995">
    <property type="entry name" value="ACETYL-COENZYME A CARBOXYLASE CARBOXYL TRANSFERASE SUBUNIT BETA, CHLOROPLASTIC"/>
    <property type="match status" value="1"/>
</dbReference>
<keyword evidence="4" id="KW-0479">Metal-binding</keyword>
<dbReference type="GO" id="GO:0016743">
    <property type="term" value="F:carboxyl- or carbamoyltransferase activity"/>
    <property type="evidence" value="ECO:0007669"/>
    <property type="project" value="UniProtKB-UniRule"/>
</dbReference>
<evidence type="ECO:0000259" key="5">
    <source>
        <dbReference type="PROSITE" id="PS50980"/>
    </source>
</evidence>